<feature type="domain" description="RNA polymerase III Rpc82 C -terminal" evidence="7">
    <location>
        <begin position="145"/>
        <end position="294"/>
    </location>
</feature>
<comment type="subunit">
    <text evidence="6">Component of the RNA polymerase III (Pol III) complex consisting of 17 subunits.</text>
</comment>
<feature type="domain" description="RNA polymerase III subunit RPC82-related helix-turn-helix" evidence="8">
    <location>
        <begin position="13"/>
        <end position="68"/>
    </location>
</feature>
<evidence type="ECO:0000259" key="7">
    <source>
        <dbReference type="Pfam" id="PF05645"/>
    </source>
</evidence>
<sequence length="585" mass="65351">MERTNNGKEAVRLCEHIIRQAFGDAVARVSSTLLNRGRLSAPAVTRLSGLPLRVVLGSLILLIQHHLVLSIGESVKDEQYEFNVEECLLRLRYGRILAVTRERLGEAALEVIKQLMLFGKLRAPDISRACGGEYDQSRELLINSTLLTLVQNHYIEPFHLRLGILHSERVNRSFKERLVEKQVSSGSKLLTDTTKNNCRLEAEEEIENESEALRSKDRVLLKTARPLKKKKKKDDKKRATINEDTDADLSLRPDIFLRINHDRFGLLIRDQVIVQAATTRWNRGAGIVMRELLEEARIDGEDVPVARLRDVFGHQHVRTDAVVARIEKIRKSEQKRGIINGEWDALCAGIMGSKSVDDVVDNYLRVIAAEDLMPGSGAPFLANQGGLGGPYRLQLENIGVMLRASLLSDLVRQSLGSAAARVLAAVLKAKYASETIIRDNALVSLKQLRTILPELQKLNLIETHDIPKNAGGKAARPLAGVPSSTGENHYWHLDLARAYAVLVAGLYKTLGNLVQRREMEMAKSRPALLREAKVMSTGLGHAALGERDKRELDELGDKRRKIDLAIARTDGVVFVMRDMPGWPRI</sequence>
<comment type="similarity">
    <text evidence="6">Belongs to the RNA polymerase beta chain family.</text>
</comment>
<gene>
    <name evidence="10" type="ORF">BCR39DRAFT_509119</name>
</gene>
<comment type="function">
    <text evidence="5 6">DNA-dependent RNA polymerase catalyzes the transcription of DNA into RNA using the four ribonucleoside triphosphates as substrates. Specific core component of RNA polymerase III which synthesizes small RNAs, such as 5S rRNA and tRNAs.</text>
</comment>
<dbReference type="InterPro" id="IPR055207">
    <property type="entry name" value="POLR3C_WHD"/>
</dbReference>
<evidence type="ECO:0000259" key="8">
    <source>
        <dbReference type="Pfam" id="PF08221"/>
    </source>
</evidence>
<dbReference type="Pfam" id="PF22536">
    <property type="entry name" value="WHD_POLR3C"/>
    <property type="match status" value="1"/>
</dbReference>
<dbReference type="PANTHER" id="PTHR12949">
    <property type="entry name" value="RNA POLYMERASE III DNA DIRECTED -RELATED"/>
    <property type="match status" value="1"/>
</dbReference>
<dbReference type="GO" id="GO:0003697">
    <property type="term" value="F:single-stranded DNA binding"/>
    <property type="evidence" value="ECO:0007669"/>
    <property type="project" value="UniProtKB-UniRule"/>
</dbReference>
<evidence type="ECO:0000256" key="4">
    <source>
        <dbReference type="ARBA" id="ARBA00023242"/>
    </source>
</evidence>
<dbReference type="AlphaFoldDB" id="A0A1Y2BKS5"/>
<dbReference type="Proteomes" id="UP000193986">
    <property type="component" value="Unassembled WGS sequence"/>
</dbReference>
<evidence type="ECO:0000313" key="11">
    <source>
        <dbReference type="Proteomes" id="UP000193986"/>
    </source>
</evidence>
<keyword evidence="2 6" id="KW-0240">DNA-directed RNA polymerase</keyword>
<comment type="caution">
    <text evidence="10">The sequence shown here is derived from an EMBL/GenBank/DDBJ whole genome shotgun (WGS) entry which is preliminary data.</text>
</comment>
<keyword evidence="4 6" id="KW-0539">Nucleus</keyword>
<dbReference type="InterPro" id="IPR039748">
    <property type="entry name" value="RPC3"/>
</dbReference>
<feature type="domain" description="DNA-directed RNA polymerase III subunit RPC3 winged-helix" evidence="9">
    <location>
        <begin position="408"/>
        <end position="473"/>
    </location>
</feature>
<dbReference type="InterPro" id="IPR013197">
    <property type="entry name" value="RNA_pol_III_RPC82-rel_HTH"/>
</dbReference>
<dbReference type="OrthoDB" id="272392at2759"/>
<dbReference type="Pfam" id="PF05645">
    <property type="entry name" value="RNA_pol_Rpc82"/>
    <property type="match status" value="1"/>
</dbReference>
<evidence type="ECO:0000256" key="1">
    <source>
        <dbReference type="ARBA" id="ARBA00004123"/>
    </source>
</evidence>
<dbReference type="GO" id="GO:0005666">
    <property type="term" value="C:RNA polymerase III complex"/>
    <property type="evidence" value="ECO:0007669"/>
    <property type="project" value="UniProtKB-UniRule"/>
</dbReference>
<organism evidence="10 11">
    <name type="scientific">Naematelia encephala</name>
    <dbReference type="NCBI Taxonomy" id="71784"/>
    <lineage>
        <taxon>Eukaryota</taxon>
        <taxon>Fungi</taxon>
        <taxon>Dikarya</taxon>
        <taxon>Basidiomycota</taxon>
        <taxon>Agaricomycotina</taxon>
        <taxon>Tremellomycetes</taxon>
        <taxon>Tremellales</taxon>
        <taxon>Naemateliaceae</taxon>
        <taxon>Naematelia</taxon>
    </lineage>
</organism>
<accession>A0A1Y2BKS5</accession>
<protein>
    <recommendedName>
        <fullName evidence="6">DNA-directed RNA polymerase III subunit RPC3</fullName>
        <shortName evidence="6">RNA polymerase III subunit C3</shortName>
    </recommendedName>
</protein>
<reference evidence="10 11" key="1">
    <citation type="submission" date="2016-07" db="EMBL/GenBank/DDBJ databases">
        <title>Pervasive Adenine N6-methylation of Active Genes in Fungi.</title>
        <authorList>
            <consortium name="DOE Joint Genome Institute"/>
            <person name="Mondo S.J."/>
            <person name="Dannebaum R.O."/>
            <person name="Kuo R.C."/>
            <person name="Labutti K."/>
            <person name="Haridas S."/>
            <person name="Kuo A."/>
            <person name="Salamov A."/>
            <person name="Ahrendt S.R."/>
            <person name="Lipzen A."/>
            <person name="Sullivan W."/>
            <person name="Andreopoulos W.B."/>
            <person name="Clum A."/>
            <person name="Lindquist E."/>
            <person name="Daum C."/>
            <person name="Ramamoorthy G.K."/>
            <person name="Gryganskyi A."/>
            <person name="Culley D."/>
            <person name="Magnuson J.K."/>
            <person name="James T.Y."/>
            <person name="O'Malley M.A."/>
            <person name="Stajich J.E."/>
            <person name="Spatafora J.W."/>
            <person name="Visel A."/>
            <person name="Grigoriev I.V."/>
        </authorList>
    </citation>
    <scope>NUCLEOTIDE SEQUENCE [LARGE SCALE GENOMIC DNA]</scope>
    <source>
        <strain evidence="10 11">68-887.2</strain>
    </source>
</reference>
<comment type="subcellular location">
    <subcellularLocation>
        <location evidence="1 6">Nucleus</location>
    </subcellularLocation>
</comment>
<evidence type="ECO:0000259" key="9">
    <source>
        <dbReference type="Pfam" id="PF22536"/>
    </source>
</evidence>
<evidence type="ECO:0000256" key="6">
    <source>
        <dbReference type="RuleBase" id="RU367076"/>
    </source>
</evidence>
<dbReference type="EMBL" id="MCFC01000001">
    <property type="protein sequence ID" value="ORY35369.1"/>
    <property type="molecule type" value="Genomic_DNA"/>
</dbReference>
<dbReference type="InterPro" id="IPR036388">
    <property type="entry name" value="WH-like_DNA-bd_sf"/>
</dbReference>
<name>A0A1Y2BKS5_9TREE</name>
<dbReference type="STRING" id="71784.A0A1Y2BKS5"/>
<dbReference type="GO" id="GO:0006351">
    <property type="term" value="P:DNA-templated transcription"/>
    <property type="evidence" value="ECO:0007669"/>
    <property type="project" value="InterPro"/>
</dbReference>
<evidence type="ECO:0000256" key="5">
    <source>
        <dbReference type="ARBA" id="ARBA00025127"/>
    </source>
</evidence>
<evidence type="ECO:0000256" key="2">
    <source>
        <dbReference type="ARBA" id="ARBA00022478"/>
    </source>
</evidence>
<dbReference type="InParanoid" id="A0A1Y2BKS5"/>
<dbReference type="PANTHER" id="PTHR12949:SF0">
    <property type="entry name" value="DNA-DIRECTED RNA POLYMERASE III SUBUNIT RPC3"/>
    <property type="match status" value="1"/>
</dbReference>
<keyword evidence="3 6" id="KW-0804">Transcription</keyword>
<evidence type="ECO:0000313" key="10">
    <source>
        <dbReference type="EMBL" id="ORY35369.1"/>
    </source>
</evidence>
<dbReference type="FunCoup" id="A0A1Y2BKS5">
    <property type="interactions" value="648"/>
</dbReference>
<dbReference type="Gene3D" id="1.10.10.10">
    <property type="entry name" value="Winged helix-like DNA-binding domain superfamily/Winged helix DNA-binding domain"/>
    <property type="match status" value="4"/>
</dbReference>
<dbReference type="Pfam" id="PF08221">
    <property type="entry name" value="HTH_9"/>
    <property type="match status" value="1"/>
</dbReference>
<evidence type="ECO:0000256" key="3">
    <source>
        <dbReference type="ARBA" id="ARBA00023163"/>
    </source>
</evidence>
<dbReference type="InterPro" id="IPR008806">
    <property type="entry name" value="RNA_pol_III_Rpc82_C"/>
</dbReference>
<keyword evidence="11" id="KW-1185">Reference proteome</keyword>
<proteinExistence type="inferred from homology"/>